<dbReference type="Pfam" id="PF26163">
    <property type="entry name" value="mS26"/>
    <property type="match status" value="1"/>
</dbReference>
<protein>
    <submittedName>
        <fullName evidence="2">Uncharacterized protein</fullName>
    </submittedName>
</protein>
<dbReference type="Proteomes" id="UP000023758">
    <property type="component" value="Unassembled WGS sequence"/>
</dbReference>
<feature type="region of interest" description="Disordered" evidence="1">
    <location>
        <begin position="69"/>
        <end position="104"/>
    </location>
</feature>
<feature type="compositionally biased region" description="Basic and acidic residues" evidence="1">
    <location>
        <begin position="73"/>
        <end position="82"/>
    </location>
</feature>
<dbReference type="InterPro" id="IPR058940">
    <property type="entry name" value="mS26_fungi"/>
</dbReference>
<gene>
    <name evidence="2" type="ORF">H103_02024</name>
</gene>
<dbReference type="EMBL" id="KK207751">
    <property type="protein sequence ID" value="EZF55389.1"/>
    <property type="molecule type" value="Genomic_DNA"/>
</dbReference>
<dbReference type="OrthoDB" id="5223508at2759"/>
<evidence type="ECO:0000313" key="2">
    <source>
        <dbReference type="EMBL" id="EZF55389.1"/>
    </source>
</evidence>
<proteinExistence type="predicted"/>
<dbReference type="CDD" id="cd23703">
    <property type="entry name" value="mS26_PET12"/>
    <property type="match status" value="1"/>
</dbReference>
<name>A0A022WAN3_TRIRU</name>
<evidence type="ECO:0000256" key="1">
    <source>
        <dbReference type="SAM" id="MobiDB-lite"/>
    </source>
</evidence>
<dbReference type="HOGENOM" id="CLU_065203_0_0_1"/>
<reference evidence="2" key="1">
    <citation type="submission" date="2014-02" db="EMBL/GenBank/DDBJ databases">
        <title>The Genome Sequence of Trichophyton rubrum (morphotype fischeri) CBS 288.86.</title>
        <authorList>
            <consortium name="The Broad Institute Genomics Platform"/>
            <person name="Cuomo C.A."/>
            <person name="White T.C."/>
            <person name="Graser Y."/>
            <person name="Martinez-Rossi N."/>
            <person name="Heitman J."/>
            <person name="Young S.K."/>
            <person name="Zeng Q."/>
            <person name="Gargeya S."/>
            <person name="Abouelleil A."/>
            <person name="Alvarado L."/>
            <person name="Chapman S.B."/>
            <person name="Gainer-Dewar J."/>
            <person name="Goldberg J."/>
            <person name="Griggs A."/>
            <person name="Gujja S."/>
            <person name="Hansen M."/>
            <person name="Howarth C."/>
            <person name="Imamovic A."/>
            <person name="Larimer J."/>
            <person name="Martinez D."/>
            <person name="Murphy C."/>
            <person name="Pearson M.D."/>
            <person name="Persinoti G."/>
            <person name="Poon T."/>
            <person name="Priest M."/>
            <person name="Roberts A.D."/>
            <person name="Saif S."/>
            <person name="Shea T.D."/>
            <person name="Sykes S.N."/>
            <person name="Wortman J."/>
            <person name="Nusbaum C."/>
            <person name="Birren B."/>
        </authorList>
    </citation>
    <scope>NUCLEOTIDE SEQUENCE [LARGE SCALE GENOMIC DNA]</scope>
    <source>
        <strain evidence="2">CBS 288.86</strain>
    </source>
</reference>
<organism evidence="2">
    <name type="scientific">Trichophyton rubrum CBS 288.86</name>
    <dbReference type="NCBI Taxonomy" id="1215330"/>
    <lineage>
        <taxon>Eukaryota</taxon>
        <taxon>Fungi</taxon>
        <taxon>Dikarya</taxon>
        <taxon>Ascomycota</taxon>
        <taxon>Pezizomycotina</taxon>
        <taxon>Eurotiomycetes</taxon>
        <taxon>Eurotiomycetidae</taxon>
        <taxon>Onygenales</taxon>
        <taxon>Arthrodermataceae</taxon>
        <taxon>Trichophyton</taxon>
    </lineage>
</organism>
<accession>A0A022WAN3</accession>
<dbReference type="AlphaFoldDB" id="A0A022WAN3"/>
<sequence>MASLLRECSAKSSMAICRSHTAPAAQFRLFSSTARMMVGPEAPGYIDVPQSIQPDLPRRQQVKGTLPVPRELFPSRRPDKPTESYIADATPLPSSNTPKVAPGHPHYEQLEWRRKMAGVRRKHLREGLLELHERKKSAHQRMVALSNAKEKRRTQILNQPERDDDRLTASTTVSAMKPVKCKVLPNPGAEERLARSMAKVKEIQEARRQDVMNSIHELYLNAQQFIVNEEQLNAEIDRVFPIDNNPDWANGRRTGENIWNLGPPPTMAVLGNQTKDELTKWETVQRRTKRLAEELTGSKI</sequence>